<dbReference type="GO" id="GO:0035539">
    <property type="term" value="F:8-oxo-7,8-dihydrodeoxyguanosine triphosphate pyrophosphatase activity"/>
    <property type="evidence" value="ECO:0007669"/>
    <property type="project" value="UniProtKB-EC"/>
</dbReference>
<evidence type="ECO:0000313" key="18">
    <source>
        <dbReference type="EMBL" id="MCY1720331.1"/>
    </source>
</evidence>
<gene>
    <name evidence="18" type="ORF">OU798_08260</name>
</gene>
<keyword evidence="5" id="KW-0479">Metal-binding</keyword>
<dbReference type="GO" id="GO:0044716">
    <property type="term" value="F:8-oxo-GDP phosphatase activity"/>
    <property type="evidence" value="ECO:0007669"/>
    <property type="project" value="TreeGrafter"/>
</dbReference>
<dbReference type="GO" id="GO:0044715">
    <property type="term" value="F:8-oxo-dGDP phosphatase activity"/>
    <property type="evidence" value="ECO:0007669"/>
    <property type="project" value="TreeGrafter"/>
</dbReference>
<evidence type="ECO:0000256" key="8">
    <source>
        <dbReference type="ARBA" id="ARBA00022842"/>
    </source>
</evidence>
<evidence type="ECO:0000256" key="14">
    <source>
        <dbReference type="ARBA" id="ARBA00041592"/>
    </source>
</evidence>
<dbReference type="InterPro" id="IPR047127">
    <property type="entry name" value="MutT-like"/>
</dbReference>
<evidence type="ECO:0000256" key="5">
    <source>
        <dbReference type="ARBA" id="ARBA00022723"/>
    </source>
</evidence>
<feature type="domain" description="Nudix hydrolase" evidence="17">
    <location>
        <begin position="1"/>
        <end position="125"/>
    </location>
</feature>
<comment type="caution">
    <text evidence="18">The sequence shown here is derived from an EMBL/GenBank/DDBJ whole genome shotgun (WGS) entry which is preliminary data.</text>
</comment>
<comment type="similarity">
    <text evidence="2">Belongs to the Nudix hydrolase family.</text>
</comment>
<dbReference type="Pfam" id="PF00293">
    <property type="entry name" value="NUDIX"/>
    <property type="match status" value="1"/>
</dbReference>
<comment type="catalytic activity">
    <reaction evidence="10">
        <text>8-oxo-dGTP + H2O = 8-oxo-dGMP + diphosphate + H(+)</text>
        <dbReference type="Rhea" id="RHEA:31575"/>
        <dbReference type="ChEBI" id="CHEBI:15377"/>
        <dbReference type="ChEBI" id="CHEBI:15378"/>
        <dbReference type="ChEBI" id="CHEBI:33019"/>
        <dbReference type="ChEBI" id="CHEBI:63224"/>
        <dbReference type="ChEBI" id="CHEBI:77896"/>
        <dbReference type="EC" id="3.6.1.55"/>
    </reaction>
</comment>
<accession>A0A9X3J6B8</accession>
<dbReference type="PANTHER" id="PTHR47707">
    <property type="entry name" value="8-OXO-DGTP DIPHOSPHATASE"/>
    <property type="match status" value="1"/>
</dbReference>
<evidence type="ECO:0000259" key="17">
    <source>
        <dbReference type="PROSITE" id="PS51462"/>
    </source>
</evidence>
<proteinExistence type="inferred from homology"/>
<evidence type="ECO:0000256" key="16">
    <source>
        <dbReference type="ARBA" id="ARBA00042798"/>
    </source>
</evidence>
<dbReference type="GO" id="GO:0008413">
    <property type="term" value="F:8-oxo-7,8-dihydroguanosine triphosphate pyrophosphatase activity"/>
    <property type="evidence" value="ECO:0007669"/>
    <property type="project" value="TreeGrafter"/>
</dbReference>
<dbReference type="GO" id="GO:0006260">
    <property type="term" value="P:DNA replication"/>
    <property type="evidence" value="ECO:0007669"/>
    <property type="project" value="UniProtKB-KW"/>
</dbReference>
<dbReference type="GO" id="GO:0006281">
    <property type="term" value="P:DNA repair"/>
    <property type="evidence" value="ECO:0007669"/>
    <property type="project" value="UniProtKB-KW"/>
</dbReference>
<evidence type="ECO:0000256" key="10">
    <source>
        <dbReference type="ARBA" id="ARBA00035861"/>
    </source>
</evidence>
<dbReference type="GO" id="GO:0046872">
    <property type="term" value="F:metal ion binding"/>
    <property type="evidence" value="ECO:0007669"/>
    <property type="project" value="UniProtKB-KW"/>
</dbReference>
<dbReference type="PANTHER" id="PTHR47707:SF1">
    <property type="entry name" value="NUDIX HYDROLASE FAMILY PROTEIN"/>
    <property type="match status" value="1"/>
</dbReference>
<evidence type="ECO:0000256" key="11">
    <source>
        <dbReference type="ARBA" id="ARBA00036904"/>
    </source>
</evidence>
<dbReference type="InterPro" id="IPR020476">
    <property type="entry name" value="Nudix_hydrolase"/>
</dbReference>
<dbReference type="PROSITE" id="PS51462">
    <property type="entry name" value="NUDIX"/>
    <property type="match status" value="1"/>
</dbReference>
<reference evidence="18" key="1">
    <citation type="submission" date="2022-11" db="EMBL/GenBank/DDBJ databases">
        <title>Marilongibacter aestuarii gen. nov., sp. nov., isolated from tidal flat sediment.</title>
        <authorList>
            <person name="Jiayan W."/>
        </authorList>
    </citation>
    <scope>NUCLEOTIDE SEQUENCE</scope>
    <source>
        <strain evidence="18">Z1-6</strain>
    </source>
</reference>
<dbReference type="InterPro" id="IPR000086">
    <property type="entry name" value="NUDIX_hydrolase_dom"/>
</dbReference>
<name>A0A9X3J6B8_9BACT</name>
<keyword evidence="6" id="KW-0227">DNA damage</keyword>
<evidence type="ECO:0000256" key="15">
    <source>
        <dbReference type="ARBA" id="ARBA00041979"/>
    </source>
</evidence>
<evidence type="ECO:0000256" key="4">
    <source>
        <dbReference type="ARBA" id="ARBA00022705"/>
    </source>
</evidence>
<dbReference type="Proteomes" id="UP001145087">
    <property type="component" value="Unassembled WGS sequence"/>
</dbReference>
<evidence type="ECO:0000256" key="9">
    <source>
        <dbReference type="ARBA" id="ARBA00023204"/>
    </source>
</evidence>
<sequence length="135" mass="15825">MIQVACALIIHDGKVLLAQNGSNSDHHLQWEFPGGKIKPDETEEQCIRREIREELELEIEIVDSLKAVVHDYNIKKIRLIPFICKLNGGNLKLNDHINAEWVELNDLFEYDLSEADKKLIEIHRNQKILKKYIWK</sequence>
<keyword evidence="4" id="KW-0235">DNA replication</keyword>
<organism evidence="18 19">
    <name type="scientific">Draconibacterium aestuarii</name>
    <dbReference type="NCBI Taxonomy" id="2998507"/>
    <lineage>
        <taxon>Bacteria</taxon>
        <taxon>Pseudomonadati</taxon>
        <taxon>Bacteroidota</taxon>
        <taxon>Bacteroidia</taxon>
        <taxon>Marinilabiliales</taxon>
        <taxon>Prolixibacteraceae</taxon>
        <taxon>Draconibacterium</taxon>
    </lineage>
</organism>
<evidence type="ECO:0000256" key="13">
    <source>
        <dbReference type="ARBA" id="ARBA00040794"/>
    </source>
</evidence>
<keyword evidence="7" id="KW-0378">Hydrolase</keyword>
<evidence type="ECO:0000313" key="19">
    <source>
        <dbReference type="Proteomes" id="UP001145087"/>
    </source>
</evidence>
<dbReference type="Gene3D" id="3.90.79.10">
    <property type="entry name" value="Nucleoside Triphosphate Pyrophosphohydrolase"/>
    <property type="match status" value="1"/>
</dbReference>
<keyword evidence="3" id="KW-0515">Mutator protein</keyword>
<evidence type="ECO:0000256" key="12">
    <source>
        <dbReference type="ARBA" id="ARBA00038905"/>
    </source>
</evidence>
<dbReference type="PRINTS" id="PR00502">
    <property type="entry name" value="NUDIXFAMILY"/>
</dbReference>
<dbReference type="SUPFAM" id="SSF55811">
    <property type="entry name" value="Nudix"/>
    <property type="match status" value="1"/>
</dbReference>
<evidence type="ECO:0000256" key="2">
    <source>
        <dbReference type="ARBA" id="ARBA00005582"/>
    </source>
</evidence>
<keyword evidence="19" id="KW-1185">Reference proteome</keyword>
<dbReference type="RefSeq" id="WP_343332664.1">
    <property type="nucleotide sequence ID" value="NZ_JAPOHD010000015.1"/>
</dbReference>
<evidence type="ECO:0000256" key="6">
    <source>
        <dbReference type="ARBA" id="ARBA00022763"/>
    </source>
</evidence>
<evidence type="ECO:0000256" key="3">
    <source>
        <dbReference type="ARBA" id="ARBA00022457"/>
    </source>
</evidence>
<comment type="catalytic activity">
    <reaction evidence="11">
        <text>8-oxo-GTP + H2O = 8-oxo-GMP + diphosphate + H(+)</text>
        <dbReference type="Rhea" id="RHEA:67616"/>
        <dbReference type="ChEBI" id="CHEBI:15377"/>
        <dbReference type="ChEBI" id="CHEBI:15378"/>
        <dbReference type="ChEBI" id="CHEBI:33019"/>
        <dbReference type="ChEBI" id="CHEBI:143553"/>
        <dbReference type="ChEBI" id="CHEBI:145694"/>
    </reaction>
</comment>
<evidence type="ECO:0000256" key="7">
    <source>
        <dbReference type="ARBA" id="ARBA00022801"/>
    </source>
</evidence>
<keyword evidence="8" id="KW-0460">Magnesium</keyword>
<comment type="cofactor">
    <cofactor evidence="1">
        <name>Mg(2+)</name>
        <dbReference type="ChEBI" id="CHEBI:18420"/>
    </cofactor>
</comment>
<evidence type="ECO:0000256" key="1">
    <source>
        <dbReference type="ARBA" id="ARBA00001946"/>
    </source>
</evidence>
<dbReference type="EMBL" id="JAPOHD010000015">
    <property type="protein sequence ID" value="MCY1720331.1"/>
    <property type="molecule type" value="Genomic_DNA"/>
</dbReference>
<dbReference type="AlphaFoldDB" id="A0A9X3J6B8"/>
<dbReference type="EC" id="3.6.1.55" evidence="12"/>
<protein>
    <recommendedName>
        <fullName evidence="13">8-oxo-dGTP diphosphatase</fullName>
        <ecNumber evidence="12">3.6.1.55</ecNumber>
    </recommendedName>
    <alternativeName>
        <fullName evidence="16">7,8-dihydro-8-oxoguanine-triphosphatase</fullName>
    </alternativeName>
    <alternativeName>
        <fullName evidence="15">Mutator protein MutT</fullName>
    </alternativeName>
    <alternativeName>
        <fullName evidence="14">dGTP pyrophosphohydrolase</fullName>
    </alternativeName>
</protein>
<dbReference type="InterPro" id="IPR015797">
    <property type="entry name" value="NUDIX_hydrolase-like_dom_sf"/>
</dbReference>
<keyword evidence="9" id="KW-0234">DNA repair</keyword>